<keyword evidence="2" id="KW-1185">Reference proteome</keyword>
<protein>
    <submittedName>
        <fullName evidence="3">Transcriptional regulator</fullName>
    </submittedName>
</protein>
<dbReference type="EMBL" id="UZAK01035344">
    <property type="protein sequence ID" value="VDP49966.1"/>
    <property type="molecule type" value="Genomic_DNA"/>
</dbReference>
<evidence type="ECO:0000313" key="2">
    <source>
        <dbReference type="Proteomes" id="UP000279833"/>
    </source>
</evidence>
<sequence>MLVGGSQQKTLNLGFVLLATHQQGVPEILRGLVLPDGFDSVSPGFTVRDVNTELTGP</sequence>
<evidence type="ECO:0000313" key="1">
    <source>
        <dbReference type="EMBL" id="VDP49966.1"/>
    </source>
</evidence>
<dbReference type="WBParaSite" id="SCUD_0001274601-mRNA-1">
    <property type="protein sequence ID" value="SCUD_0001274601-mRNA-1"/>
    <property type="gene ID" value="SCUD_0001274601"/>
</dbReference>
<dbReference type="Proteomes" id="UP000279833">
    <property type="component" value="Unassembled WGS sequence"/>
</dbReference>
<evidence type="ECO:0000313" key="3">
    <source>
        <dbReference type="WBParaSite" id="SCUD_0001274601-mRNA-1"/>
    </source>
</evidence>
<organism evidence="3">
    <name type="scientific">Schistosoma curassoni</name>
    <dbReference type="NCBI Taxonomy" id="6186"/>
    <lineage>
        <taxon>Eukaryota</taxon>
        <taxon>Metazoa</taxon>
        <taxon>Spiralia</taxon>
        <taxon>Lophotrochozoa</taxon>
        <taxon>Platyhelminthes</taxon>
        <taxon>Trematoda</taxon>
        <taxon>Digenea</taxon>
        <taxon>Strigeidida</taxon>
        <taxon>Schistosomatoidea</taxon>
        <taxon>Schistosomatidae</taxon>
        <taxon>Schistosoma</taxon>
    </lineage>
</organism>
<accession>A0A183KCK3</accession>
<reference evidence="3" key="1">
    <citation type="submission" date="2016-06" db="UniProtKB">
        <authorList>
            <consortium name="WormBaseParasite"/>
        </authorList>
    </citation>
    <scope>IDENTIFICATION</scope>
</reference>
<dbReference type="AlphaFoldDB" id="A0A183KCK3"/>
<gene>
    <name evidence="1" type="ORF">SCUD_LOCUS12743</name>
</gene>
<reference evidence="1 2" key="2">
    <citation type="submission" date="2018-11" db="EMBL/GenBank/DDBJ databases">
        <authorList>
            <consortium name="Pathogen Informatics"/>
        </authorList>
    </citation>
    <scope>NUCLEOTIDE SEQUENCE [LARGE SCALE GENOMIC DNA]</scope>
    <source>
        <strain evidence="1">Dakar</strain>
        <strain evidence="2">Dakar, Senegal</strain>
    </source>
</reference>
<proteinExistence type="predicted"/>
<name>A0A183KCK3_9TREM</name>